<reference evidence="3" key="1">
    <citation type="submission" date="2010-08" db="EMBL/GenBank/DDBJ databases">
        <authorList>
            <consortium name="Caenorhabditis japonica Sequencing Consortium"/>
            <person name="Wilson R.K."/>
        </authorList>
    </citation>
    <scope>NUCLEOTIDE SEQUENCE [LARGE SCALE GENOMIC DNA]</scope>
    <source>
        <strain evidence="3">DF5081</strain>
    </source>
</reference>
<evidence type="ECO:0000256" key="1">
    <source>
        <dbReference type="SAM" id="MobiDB-lite"/>
    </source>
</evidence>
<evidence type="ECO:0000313" key="3">
    <source>
        <dbReference type="Proteomes" id="UP000005237"/>
    </source>
</evidence>
<sequence>MAGLYLPLTNLILAANHLSVNLTLEGLPGVISYPVGPAKLVSLSSSSSMRCSSGTREAGGGGGKMNNSLVSWDLPANFAP</sequence>
<reference evidence="2" key="2">
    <citation type="submission" date="2022-06" db="UniProtKB">
        <authorList>
            <consortium name="EnsemblMetazoa"/>
        </authorList>
    </citation>
    <scope>IDENTIFICATION</scope>
    <source>
        <strain evidence="2">DF5081</strain>
    </source>
</reference>
<accession>A0A8R1E8Z2</accession>
<name>A0A8R1E8Z2_CAEJA</name>
<dbReference type="AlphaFoldDB" id="A0A8R1E8Z2"/>
<keyword evidence="3" id="KW-1185">Reference proteome</keyword>
<proteinExistence type="predicted"/>
<dbReference type="Proteomes" id="UP000005237">
    <property type="component" value="Unassembled WGS sequence"/>
</dbReference>
<dbReference type="EnsemblMetazoa" id="CJA31550.1">
    <property type="protein sequence ID" value="CJA31550.1"/>
    <property type="gene ID" value="WBGene00207397"/>
</dbReference>
<organism evidence="2 3">
    <name type="scientific">Caenorhabditis japonica</name>
    <dbReference type="NCBI Taxonomy" id="281687"/>
    <lineage>
        <taxon>Eukaryota</taxon>
        <taxon>Metazoa</taxon>
        <taxon>Ecdysozoa</taxon>
        <taxon>Nematoda</taxon>
        <taxon>Chromadorea</taxon>
        <taxon>Rhabditida</taxon>
        <taxon>Rhabditina</taxon>
        <taxon>Rhabditomorpha</taxon>
        <taxon>Rhabditoidea</taxon>
        <taxon>Rhabditidae</taxon>
        <taxon>Peloderinae</taxon>
        <taxon>Caenorhabditis</taxon>
    </lineage>
</organism>
<feature type="region of interest" description="Disordered" evidence="1">
    <location>
        <begin position="47"/>
        <end position="66"/>
    </location>
</feature>
<evidence type="ECO:0000313" key="2">
    <source>
        <dbReference type="EnsemblMetazoa" id="CJA31550.1"/>
    </source>
</evidence>
<protein>
    <submittedName>
        <fullName evidence="2">Uncharacterized protein</fullName>
    </submittedName>
</protein>